<keyword evidence="4" id="KW-0804">Transcription</keyword>
<evidence type="ECO:0000256" key="6">
    <source>
        <dbReference type="PROSITE-ProRule" id="PRU00201"/>
    </source>
</evidence>
<dbReference type="GO" id="GO:0045893">
    <property type="term" value="P:positive regulation of DNA-templated transcription"/>
    <property type="evidence" value="ECO:0007669"/>
    <property type="project" value="InterPro"/>
</dbReference>
<dbReference type="GO" id="GO:0000981">
    <property type="term" value="F:DNA-binding transcription factor activity, RNA polymerase II-specific"/>
    <property type="evidence" value="ECO:0007669"/>
    <property type="project" value="TreeGrafter"/>
</dbReference>
<evidence type="ECO:0000256" key="2">
    <source>
        <dbReference type="ARBA" id="ARBA00023015"/>
    </source>
</evidence>
<dbReference type="PANTHER" id="PTHR11267">
    <property type="entry name" value="T-BOX PROTEIN-RELATED"/>
    <property type="match status" value="1"/>
</dbReference>
<dbReference type="GO" id="GO:0000978">
    <property type="term" value="F:RNA polymerase II cis-regulatory region sequence-specific DNA binding"/>
    <property type="evidence" value="ECO:0007669"/>
    <property type="project" value="InterPro"/>
</dbReference>
<feature type="domain" description="T-box" evidence="8">
    <location>
        <begin position="15"/>
        <end position="40"/>
    </location>
</feature>
<dbReference type="FunFam" id="2.60.40.820:FF:000013">
    <property type="entry name" value="T-box transcription factor tbx-9"/>
    <property type="match status" value="1"/>
</dbReference>
<keyword evidence="2" id="KW-0805">Transcription regulation</keyword>
<dbReference type="AlphaFoldDB" id="A0A0M3ICI5"/>
<dbReference type="InterPro" id="IPR008967">
    <property type="entry name" value="p53-like_TF_DNA-bd_sf"/>
</dbReference>
<comment type="subcellular location">
    <subcellularLocation>
        <location evidence="1 6">Nucleus</location>
    </subcellularLocation>
</comment>
<name>A0A0M3ICI5_ASCLU</name>
<proteinExistence type="predicted"/>
<dbReference type="Pfam" id="PF00907">
    <property type="entry name" value="T-box"/>
    <property type="match status" value="2"/>
</dbReference>
<organism evidence="9 10">
    <name type="scientific">Ascaris lumbricoides</name>
    <name type="common">Giant roundworm</name>
    <dbReference type="NCBI Taxonomy" id="6252"/>
    <lineage>
        <taxon>Eukaryota</taxon>
        <taxon>Metazoa</taxon>
        <taxon>Ecdysozoa</taxon>
        <taxon>Nematoda</taxon>
        <taxon>Chromadorea</taxon>
        <taxon>Rhabditida</taxon>
        <taxon>Spirurina</taxon>
        <taxon>Ascaridomorpha</taxon>
        <taxon>Ascaridoidea</taxon>
        <taxon>Ascarididae</taxon>
        <taxon>Ascaris</taxon>
    </lineage>
</organism>
<evidence type="ECO:0000256" key="4">
    <source>
        <dbReference type="ARBA" id="ARBA00023163"/>
    </source>
</evidence>
<dbReference type="PANTHER" id="PTHR11267:SF170">
    <property type="entry name" value="T-BOX PROTEIN 33-RELATED"/>
    <property type="match status" value="1"/>
</dbReference>
<evidence type="ECO:0000256" key="5">
    <source>
        <dbReference type="ARBA" id="ARBA00023242"/>
    </source>
</evidence>
<feature type="domain" description="T-box" evidence="8">
    <location>
        <begin position="52"/>
        <end position="242"/>
    </location>
</feature>
<dbReference type="GO" id="GO:0005634">
    <property type="term" value="C:nucleus"/>
    <property type="evidence" value="ECO:0007669"/>
    <property type="project" value="UniProtKB-SubCell"/>
</dbReference>
<dbReference type="GO" id="GO:0000785">
    <property type="term" value="C:chromatin"/>
    <property type="evidence" value="ECO:0007669"/>
    <property type="project" value="TreeGrafter"/>
</dbReference>
<dbReference type="CDD" id="cd00182">
    <property type="entry name" value="T-box"/>
    <property type="match status" value="1"/>
</dbReference>
<evidence type="ECO:0000256" key="7">
    <source>
        <dbReference type="SAM" id="MobiDB-lite"/>
    </source>
</evidence>
<dbReference type="SMART" id="SM00425">
    <property type="entry name" value="TBOX"/>
    <property type="match status" value="1"/>
</dbReference>
<sequence length="349" mass="39731">MALPVDGTSGIRVKIANEELWRQFHKHTTEMIVTKSGRYLNLDGTSGIRVKIANEELWRQFHKHTTEMIVTKSGRKLFPKIEYQLEGLQPDANYALVLHIERVDDIRYKFTNGEWVAAGRADPRTPSRPIHHQDGISQSGKAWMRGVVCFDRVKLTNSTQDIGPNVQLYSMHKYRPILHVYRINDALPYSPTSMYQQMQNQLIPMAIVSNSIMDFIAVTAYQNQNVIKLKIEHNPFAKGFREGAERKRSLSVSPNNSSSPSPSSKRLSRGSTHSDIGTFSKYEPSVLMRSPPTAVTPMGHYTLPTPNWSYSMWNPSAYMFAPMINPLNPYQFPMQPPYYAPQPCQGKSV</sequence>
<dbReference type="PROSITE" id="PS50252">
    <property type="entry name" value="TBOX_3"/>
    <property type="match status" value="2"/>
</dbReference>
<evidence type="ECO:0000259" key="8">
    <source>
        <dbReference type="PROSITE" id="PS50252"/>
    </source>
</evidence>
<keyword evidence="3 6" id="KW-0238">DNA-binding</keyword>
<dbReference type="GO" id="GO:0001708">
    <property type="term" value="P:cell fate specification"/>
    <property type="evidence" value="ECO:0007669"/>
    <property type="project" value="TreeGrafter"/>
</dbReference>
<accession>A0A0M3ICI5</accession>
<dbReference type="InterPro" id="IPR036960">
    <property type="entry name" value="T-box_sf"/>
</dbReference>
<dbReference type="InterPro" id="IPR046360">
    <property type="entry name" value="T-box_DNA-bd"/>
</dbReference>
<comment type="caution">
    <text evidence="6">Lacks conserved residue(s) required for the propagation of feature annotation.</text>
</comment>
<feature type="compositionally biased region" description="Low complexity" evidence="7">
    <location>
        <begin position="250"/>
        <end position="271"/>
    </location>
</feature>
<dbReference type="InterPro" id="IPR018186">
    <property type="entry name" value="TF_T-box_CS"/>
</dbReference>
<feature type="region of interest" description="Disordered" evidence="7">
    <location>
        <begin position="243"/>
        <end position="278"/>
    </location>
</feature>
<reference evidence="10" key="1">
    <citation type="submission" date="2017-02" db="UniProtKB">
        <authorList>
            <consortium name="WormBaseParasite"/>
        </authorList>
    </citation>
    <scope>IDENTIFICATION</scope>
</reference>
<dbReference type="SUPFAM" id="SSF49417">
    <property type="entry name" value="p53-like transcription factors"/>
    <property type="match status" value="2"/>
</dbReference>
<keyword evidence="5 6" id="KW-0539">Nucleus</keyword>
<evidence type="ECO:0000256" key="3">
    <source>
        <dbReference type="ARBA" id="ARBA00023125"/>
    </source>
</evidence>
<dbReference type="InterPro" id="IPR001699">
    <property type="entry name" value="TF_T-box"/>
</dbReference>
<evidence type="ECO:0000256" key="1">
    <source>
        <dbReference type="ARBA" id="ARBA00004123"/>
    </source>
</evidence>
<dbReference type="WBParaSite" id="ALUE_0001560201-mRNA-1">
    <property type="protein sequence ID" value="ALUE_0001560201-mRNA-1"/>
    <property type="gene ID" value="ALUE_0001560201"/>
</dbReference>
<dbReference type="PROSITE" id="PS01283">
    <property type="entry name" value="TBOX_1"/>
    <property type="match status" value="1"/>
</dbReference>
<evidence type="ECO:0000313" key="10">
    <source>
        <dbReference type="WBParaSite" id="ALUE_0001560201-mRNA-1"/>
    </source>
</evidence>
<dbReference type="Proteomes" id="UP000036681">
    <property type="component" value="Unplaced"/>
</dbReference>
<keyword evidence="9" id="KW-1185">Reference proteome</keyword>
<dbReference type="Gene3D" id="2.60.40.820">
    <property type="entry name" value="Transcription factor, T-box"/>
    <property type="match status" value="2"/>
</dbReference>
<evidence type="ECO:0000313" key="9">
    <source>
        <dbReference type="Proteomes" id="UP000036681"/>
    </source>
</evidence>
<protein>
    <submittedName>
        <fullName evidence="10">T-box transcription factor tbx-8</fullName>
    </submittedName>
</protein>
<dbReference type="PRINTS" id="PR00937">
    <property type="entry name" value="TBOX"/>
</dbReference>